<evidence type="ECO:0000256" key="3">
    <source>
        <dbReference type="ARBA" id="ARBA00022989"/>
    </source>
</evidence>
<accession>A0A9P4I0Y8</accession>
<proteinExistence type="predicted"/>
<comment type="subcellular location">
    <subcellularLocation>
        <location evidence="1">Membrane</location>
        <topology evidence="1">Multi-pass membrane protein</topology>
    </subcellularLocation>
</comment>
<protein>
    <submittedName>
        <fullName evidence="7">Uncharacterized protein</fullName>
    </submittedName>
</protein>
<evidence type="ECO:0000256" key="4">
    <source>
        <dbReference type="ARBA" id="ARBA00023136"/>
    </source>
</evidence>
<keyword evidence="3 6" id="KW-1133">Transmembrane helix</keyword>
<dbReference type="OrthoDB" id="3738195at2759"/>
<gene>
    <name evidence="7" type="ORF">NA57DRAFT_81894</name>
</gene>
<keyword evidence="2 6" id="KW-0812">Transmembrane</keyword>
<feature type="region of interest" description="Disordered" evidence="5">
    <location>
        <begin position="388"/>
        <end position="412"/>
    </location>
</feature>
<feature type="transmembrane region" description="Helical" evidence="6">
    <location>
        <begin position="346"/>
        <end position="368"/>
    </location>
</feature>
<evidence type="ECO:0000313" key="7">
    <source>
        <dbReference type="EMBL" id="KAF2092960.1"/>
    </source>
</evidence>
<dbReference type="InterPro" id="IPR045863">
    <property type="entry name" value="CorA_TM1_TM2"/>
</dbReference>
<evidence type="ECO:0000313" key="8">
    <source>
        <dbReference type="Proteomes" id="UP000799772"/>
    </source>
</evidence>
<sequence>MDEYFYSRLIKRGDTFTGSEILRFVDITKESTTDEVKFESDDLESDDLSSWLAKGDGYVLQSCYSSSVNFTTTITHSKERRATFVFLYGLTKPEQVQFCTYLRQAANLFPFPELVPAILMDLRAERSRFYIDECHQRIMSIEQMTKIHGDASNRRAAAGEQPDLKSLDFDRITQELTSLSAELAYSNMSVKDHLSTIDFVSGALVSPFLGSSLVIDPNRVGVHSKLRTLVSFFESVQDHTTYLSQRSQAQVQNVYNLIAQRDSASNLELAHNSLKIAEVSREDNIAMQALARDSKEIAIATSRDSATMRIISGVTTLFLPATFTATLFSTSFFNFQGGRDSKVVSWWIWLYWLVTVLLTLAIHLWWYLTSKRKEEDILRSFAERSDIERPHTSAPQRARAGHSLNEARKQTE</sequence>
<evidence type="ECO:0000256" key="5">
    <source>
        <dbReference type="SAM" id="MobiDB-lite"/>
    </source>
</evidence>
<dbReference type="Gene3D" id="1.20.58.340">
    <property type="entry name" value="Magnesium transport protein CorA, transmembrane region"/>
    <property type="match status" value="1"/>
</dbReference>
<evidence type="ECO:0000256" key="2">
    <source>
        <dbReference type="ARBA" id="ARBA00022692"/>
    </source>
</evidence>
<dbReference type="Proteomes" id="UP000799772">
    <property type="component" value="Unassembled WGS sequence"/>
</dbReference>
<keyword evidence="4 6" id="KW-0472">Membrane</keyword>
<name>A0A9P4I0Y8_9PEZI</name>
<dbReference type="AlphaFoldDB" id="A0A9P4I0Y8"/>
<evidence type="ECO:0000256" key="1">
    <source>
        <dbReference type="ARBA" id="ARBA00004141"/>
    </source>
</evidence>
<evidence type="ECO:0000256" key="6">
    <source>
        <dbReference type="SAM" id="Phobius"/>
    </source>
</evidence>
<comment type="caution">
    <text evidence="7">The sequence shown here is derived from an EMBL/GenBank/DDBJ whole genome shotgun (WGS) entry which is preliminary data.</text>
</comment>
<dbReference type="EMBL" id="ML978141">
    <property type="protein sequence ID" value="KAF2092960.1"/>
    <property type="molecule type" value="Genomic_DNA"/>
</dbReference>
<reference evidence="7" key="1">
    <citation type="journal article" date="2020" name="Stud. Mycol.">
        <title>101 Dothideomycetes genomes: a test case for predicting lifestyles and emergence of pathogens.</title>
        <authorList>
            <person name="Haridas S."/>
            <person name="Albert R."/>
            <person name="Binder M."/>
            <person name="Bloem J."/>
            <person name="Labutti K."/>
            <person name="Salamov A."/>
            <person name="Andreopoulos B."/>
            <person name="Baker S."/>
            <person name="Barry K."/>
            <person name="Bills G."/>
            <person name="Bluhm B."/>
            <person name="Cannon C."/>
            <person name="Castanera R."/>
            <person name="Culley D."/>
            <person name="Daum C."/>
            <person name="Ezra D."/>
            <person name="Gonzalez J."/>
            <person name="Henrissat B."/>
            <person name="Kuo A."/>
            <person name="Liang C."/>
            <person name="Lipzen A."/>
            <person name="Lutzoni F."/>
            <person name="Magnuson J."/>
            <person name="Mondo S."/>
            <person name="Nolan M."/>
            <person name="Ohm R."/>
            <person name="Pangilinan J."/>
            <person name="Park H.-J."/>
            <person name="Ramirez L."/>
            <person name="Alfaro M."/>
            <person name="Sun H."/>
            <person name="Tritt A."/>
            <person name="Yoshinaga Y."/>
            <person name="Zwiers L.-H."/>
            <person name="Turgeon B."/>
            <person name="Goodwin S."/>
            <person name="Spatafora J."/>
            <person name="Crous P."/>
            <person name="Grigoriev I."/>
        </authorList>
    </citation>
    <scope>NUCLEOTIDE SEQUENCE</scope>
    <source>
        <strain evidence="7">CBS 133067</strain>
    </source>
</reference>
<organism evidence="7 8">
    <name type="scientific">Rhizodiscina lignyota</name>
    <dbReference type="NCBI Taxonomy" id="1504668"/>
    <lineage>
        <taxon>Eukaryota</taxon>
        <taxon>Fungi</taxon>
        <taxon>Dikarya</taxon>
        <taxon>Ascomycota</taxon>
        <taxon>Pezizomycotina</taxon>
        <taxon>Dothideomycetes</taxon>
        <taxon>Pleosporomycetidae</taxon>
        <taxon>Aulographales</taxon>
        <taxon>Rhizodiscinaceae</taxon>
        <taxon>Rhizodiscina</taxon>
    </lineage>
</organism>
<keyword evidence="8" id="KW-1185">Reference proteome</keyword>
<dbReference type="SUPFAM" id="SSF144083">
    <property type="entry name" value="Magnesium transport protein CorA, transmembrane region"/>
    <property type="match status" value="1"/>
</dbReference>
<feature type="transmembrane region" description="Helical" evidence="6">
    <location>
        <begin position="310"/>
        <end position="334"/>
    </location>
</feature>
<dbReference type="GO" id="GO:0016020">
    <property type="term" value="C:membrane"/>
    <property type="evidence" value="ECO:0007669"/>
    <property type="project" value="UniProtKB-SubCell"/>
</dbReference>